<evidence type="ECO:0000313" key="4">
    <source>
        <dbReference type="Proteomes" id="UP001525379"/>
    </source>
</evidence>
<evidence type="ECO:0000256" key="2">
    <source>
        <dbReference type="SAM" id="Phobius"/>
    </source>
</evidence>
<reference evidence="3 4" key="1">
    <citation type="submission" date="2022-04" db="EMBL/GenBank/DDBJ databases">
        <title>Human microbiome associated bacterial genomes.</title>
        <authorList>
            <person name="Sandstrom S."/>
            <person name="Salamzade R."/>
            <person name="Kalan L.R."/>
        </authorList>
    </citation>
    <scope>NUCLEOTIDE SEQUENCE [LARGE SCALE GENOMIC DNA]</scope>
    <source>
        <strain evidence="4">p3-SID1799</strain>
    </source>
</reference>
<keyword evidence="4" id="KW-1185">Reference proteome</keyword>
<evidence type="ECO:0008006" key="5">
    <source>
        <dbReference type="Google" id="ProtNLM"/>
    </source>
</evidence>
<evidence type="ECO:0000313" key="3">
    <source>
        <dbReference type="EMBL" id="MCT2042948.1"/>
    </source>
</evidence>
<dbReference type="Proteomes" id="UP001525379">
    <property type="component" value="Unassembled WGS sequence"/>
</dbReference>
<organism evidence="3 4">
    <name type="scientific">Pseudoclavibacter albus</name>
    <dbReference type="NCBI Taxonomy" id="272241"/>
    <lineage>
        <taxon>Bacteria</taxon>
        <taxon>Bacillati</taxon>
        <taxon>Actinomycetota</taxon>
        <taxon>Actinomycetes</taxon>
        <taxon>Micrococcales</taxon>
        <taxon>Microbacteriaceae</taxon>
        <taxon>Pseudoclavibacter</taxon>
    </lineage>
</organism>
<comment type="caution">
    <text evidence="3">The sequence shown here is derived from an EMBL/GenBank/DDBJ whole genome shotgun (WGS) entry which is preliminary data.</text>
</comment>
<evidence type="ECO:0000256" key="1">
    <source>
        <dbReference type="SAM" id="MobiDB-lite"/>
    </source>
</evidence>
<proteinExistence type="predicted"/>
<name>A0ABT2HXA3_9MICO</name>
<protein>
    <recommendedName>
        <fullName evidence="5">Cell division protein FtsL</fullName>
    </recommendedName>
</protein>
<accession>A0ABT2HXA3</accession>
<keyword evidence="2" id="KW-0812">Transmembrane</keyword>
<dbReference type="RefSeq" id="WP_260104258.1">
    <property type="nucleotide sequence ID" value="NZ_JALXSQ010000021.1"/>
</dbReference>
<feature type="transmembrane region" description="Helical" evidence="2">
    <location>
        <begin position="38"/>
        <end position="60"/>
    </location>
</feature>
<keyword evidence="2" id="KW-1133">Transmembrane helix</keyword>
<dbReference type="EMBL" id="JALXSQ010000021">
    <property type="protein sequence ID" value="MCT2042948.1"/>
    <property type="molecule type" value="Genomic_DNA"/>
</dbReference>
<gene>
    <name evidence="3" type="ORF">M3D15_06345</name>
</gene>
<sequence length="187" mass="19229">MSATARLTKNALGPVRDLARPPRLSLMPTPARRGLPRWMLTVGGVIGAVLVAQLSLTIALSQGAYETDELEAQQVHLQRTETALEEQLATVESPQNLTAQAGALGLAQASEMHSINESTGQVTVVGGPNRAKANPQLVGNQALNPTQPNAANPNVVPAAPLVNGVSSQGAAAAPVPSVSELASPTTR</sequence>
<feature type="region of interest" description="Disordered" evidence="1">
    <location>
        <begin position="166"/>
        <end position="187"/>
    </location>
</feature>
<keyword evidence="2" id="KW-0472">Membrane</keyword>